<keyword evidence="3" id="KW-1185">Reference proteome</keyword>
<dbReference type="EMBL" id="BKAJ01000069">
    <property type="protein sequence ID" value="GEP56727.1"/>
    <property type="molecule type" value="Genomic_DNA"/>
</dbReference>
<protein>
    <submittedName>
        <fullName evidence="2">Uncharacterized protein</fullName>
    </submittedName>
</protein>
<feature type="region of interest" description="Disordered" evidence="1">
    <location>
        <begin position="272"/>
        <end position="307"/>
    </location>
</feature>
<dbReference type="OrthoDB" id="9838807at2"/>
<accession>A0A512NCQ1</accession>
<comment type="caution">
    <text evidence="2">The sequence shown here is derived from an EMBL/GenBank/DDBJ whole genome shotgun (WGS) entry which is preliminary data.</text>
</comment>
<feature type="region of interest" description="Disordered" evidence="1">
    <location>
        <begin position="96"/>
        <end position="117"/>
    </location>
</feature>
<evidence type="ECO:0000256" key="1">
    <source>
        <dbReference type="SAM" id="MobiDB-lite"/>
    </source>
</evidence>
<gene>
    <name evidence="2" type="ORF">RSO01_38930</name>
</gene>
<feature type="compositionally biased region" description="Basic and acidic residues" evidence="1">
    <location>
        <begin position="105"/>
        <end position="114"/>
    </location>
</feature>
<dbReference type="Proteomes" id="UP000321058">
    <property type="component" value="Unassembled WGS sequence"/>
</dbReference>
<proteinExistence type="predicted"/>
<evidence type="ECO:0000313" key="2">
    <source>
        <dbReference type="EMBL" id="GEP56727.1"/>
    </source>
</evidence>
<name>A0A512NCQ1_9HYPH</name>
<evidence type="ECO:0000313" key="3">
    <source>
        <dbReference type="Proteomes" id="UP000321058"/>
    </source>
</evidence>
<reference evidence="2 3" key="1">
    <citation type="submission" date="2019-07" db="EMBL/GenBank/DDBJ databases">
        <title>Whole genome shotgun sequence of Reyranella soli NBRC 108950.</title>
        <authorList>
            <person name="Hosoyama A."/>
            <person name="Uohara A."/>
            <person name="Ohji S."/>
            <person name="Ichikawa N."/>
        </authorList>
    </citation>
    <scope>NUCLEOTIDE SEQUENCE [LARGE SCALE GENOMIC DNA]</scope>
    <source>
        <strain evidence="2 3">NBRC 108950</strain>
    </source>
</reference>
<organism evidence="2 3">
    <name type="scientific">Reyranella soli</name>
    <dbReference type="NCBI Taxonomy" id="1230389"/>
    <lineage>
        <taxon>Bacteria</taxon>
        <taxon>Pseudomonadati</taxon>
        <taxon>Pseudomonadota</taxon>
        <taxon>Alphaproteobacteria</taxon>
        <taxon>Hyphomicrobiales</taxon>
        <taxon>Reyranellaceae</taxon>
        <taxon>Reyranella</taxon>
    </lineage>
</organism>
<sequence length="334" mass="36090">MAAETETSLSLETVDIPEAVALMAGAADDPATPVEPSASEALPTDDQIDRTEEDVPIAGPEAESSDGPPDFWSAEDRPLWAEVPERVRAVLGKYERQRAAHGHQKSQEAARARQEAAQAARAATGMVEQAAAWWHQNGPAFKKAFADKWAGIDWKALAEKDPAEVQRLIGQRQEEEALLAEADRRSKADIAAAQERAEQELMAARQGEHAKLAERLPEFFGPERARQTYDALSRFLFAKGIPANRIAAIYEAPIIELALSAMRFEKAQLALRSRDSGGGGRNPAKTTPTRIAPGPGSTPDNRTGEAIRQAGERFRQSGGTSIADAAELIRLSGL</sequence>
<dbReference type="AlphaFoldDB" id="A0A512NCQ1"/>
<feature type="region of interest" description="Disordered" evidence="1">
    <location>
        <begin position="23"/>
        <end position="74"/>
    </location>
</feature>
<dbReference type="RefSeq" id="WP_147150946.1">
    <property type="nucleotide sequence ID" value="NZ_BKAJ01000069.1"/>
</dbReference>